<proteinExistence type="inferred from homology"/>
<dbReference type="SMART" id="SM00382">
    <property type="entry name" value="AAA"/>
    <property type="match status" value="1"/>
</dbReference>
<dbReference type="EMBL" id="UOFX01000072">
    <property type="protein sequence ID" value="VAX10499.1"/>
    <property type="molecule type" value="Genomic_DNA"/>
</dbReference>
<dbReference type="InterPro" id="IPR006321">
    <property type="entry name" value="PilT/PilU"/>
</dbReference>
<evidence type="ECO:0000256" key="1">
    <source>
        <dbReference type="ARBA" id="ARBA00006611"/>
    </source>
</evidence>
<dbReference type="Pfam" id="PF00437">
    <property type="entry name" value="T2SSE"/>
    <property type="match status" value="1"/>
</dbReference>
<dbReference type="NCBIfam" id="TIGR01420">
    <property type="entry name" value="pilT_fam"/>
    <property type="match status" value="1"/>
</dbReference>
<dbReference type="InterPro" id="IPR027417">
    <property type="entry name" value="P-loop_NTPase"/>
</dbReference>
<evidence type="ECO:0000259" key="2">
    <source>
        <dbReference type="PROSITE" id="PS00662"/>
    </source>
</evidence>
<dbReference type="Gene3D" id="3.30.450.90">
    <property type="match status" value="1"/>
</dbReference>
<dbReference type="PANTHER" id="PTHR30486:SF12">
    <property type="entry name" value="TYPE IV PILUS ATPASE PILU"/>
    <property type="match status" value="1"/>
</dbReference>
<dbReference type="CDD" id="cd01131">
    <property type="entry name" value="PilT"/>
    <property type="match status" value="1"/>
</dbReference>
<name>A0A3B1AWT7_9ZZZZ</name>
<reference evidence="3" key="1">
    <citation type="submission" date="2018-06" db="EMBL/GenBank/DDBJ databases">
        <authorList>
            <person name="Zhirakovskaya E."/>
        </authorList>
    </citation>
    <scope>NUCLEOTIDE SEQUENCE</scope>
</reference>
<dbReference type="GO" id="GO:0005524">
    <property type="term" value="F:ATP binding"/>
    <property type="evidence" value="ECO:0007669"/>
    <property type="project" value="InterPro"/>
</dbReference>
<feature type="domain" description="Bacterial type II secretion system protein E" evidence="2">
    <location>
        <begin position="193"/>
        <end position="207"/>
    </location>
</feature>
<dbReference type="InterPro" id="IPR003593">
    <property type="entry name" value="AAA+_ATPase"/>
</dbReference>
<dbReference type="InterPro" id="IPR001482">
    <property type="entry name" value="T2SS/T4SS_dom"/>
</dbReference>
<dbReference type="AlphaFoldDB" id="A0A3B1AWT7"/>
<dbReference type="PANTHER" id="PTHR30486">
    <property type="entry name" value="TWITCHING MOTILITY PROTEIN PILT"/>
    <property type="match status" value="1"/>
</dbReference>
<dbReference type="SUPFAM" id="SSF52540">
    <property type="entry name" value="P-loop containing nucleoside triphosphate hydrolases"/>
    <property type="match status" value="1"/>
</dbReference>
<comment type="similarity">
    <text evidence="1">Belongs to the GSP E family.</text>
</comment>
<protein>
    <submittedName>
        <fullName evidence="3">Twitching motility protein PilT</fullName>
    </submittedName>
</protein>
<dbReference type="Gene3D" id="3.40.50.300">
    <property type="entry name" value="P-loop containing nucleotide triphosphate hydrolases"/>
    <property type="match status" value="1"/>
</dbReference>
<dbReference type="InterPro" id="IPR050921">
    <property type="entry name" value="T4SS_GSP_E_ATPase"/>
</dbReference>
<organism evidence="3">
    <name type="scientific">hydrothermal vent metagenome</name>
    <dbReference type="NCBI Taxonomy" id="652676"/>
    <lineage>
        <taxon>unclassified sequences</taxon>
        <taxon>metagenomes</taxon>
        <taxon>ecological metagenomes</taxon>
    </lineage>
</organism>
<dbReference type="GO" id="GO:0016887">
    <property type="term" value="F:ATP hydrolysis activity"/>
    <property type="evidence" value="ECO:0007669"/>
    <property type="project" value="InterPro"/>
</dbReference>
<accession>A0A3B1AWT7</accession>
<sequence>MDMIPYLRLMVQKNGSDLYFSTGAPPNLKAEGITMPVGDTRLKKGEVKQMAYSIMKDDQIREFEATMEGNLALAVEGLGRFRVNVFRQRGEAAMVIRYIKGDIPSPEALNLPPILEKLIMEKRGLILVVGSTGSGKSTTLAAMINHRNTNTTGHILTIEDPVEFLHKHKKSMVNQREVGLDTMTYEAALKNAMREAPDVILIGEIRDQATMQAAIAYAETGHLCISTLHANNANQALDRIINFFPDTAHKQLGMDLSLNLKAVISQRLIKTVDGKLAPAVEVMLLTGLIADLIQKGDIHGLKDAMEEGGQRGMQTFDQALYDLYKQGKIELEQALDNADSRNNLSLRIRLDESSDVSAPGSLDMEEQFD</sequence>
<dbReference type="PROSITE" id="PS00662">
    <property type="entry name" value="T2SP_E"/>
    <property type="match status" value="1"/>
</dbReference>
<gene>
    <name evidence="3" type="ORF">MNBD_GAMMA26-105</name>
</gene>
<evidence type="ECO:0000313" key="3">
    <source>
        <dbReference type="EMBL" id="VAX10499.1"/>
    </source>
</evidence>